<feature type="chain" id="PRO_5021487414" evidence="2">
    <location>
        <begin position="26"/>
        <end position="252"/>
    </location>
</feature>
<feature type="region of interest" description="Disordered" evidence="1">
    <location>
        <begin position="158"/>
        <end position="225"/>
    </location>
</feature>
<reference evidence="3 4" key="1">
    <citation type="submission" date="2019-03" db="EMBL/GenBank/DDBJ databases">
        <title>First draft genome of Liparis tanakae, snailfish: a comprehensive survey of snailfish specific genes.</title>
        <authorList>
            <person name="Kim W."/>
            <person name="Song I."/>
            <person name="Jeong J.-H."/>
            <person name="Kim D."/>
            <person name="Kim S."/>
            <person name="Ryu S."/>
            <person name="Song J.Y."/>
            <person name="Lee S.K."/>
        </authorList>
    </citation>
    <scope>NUCLEOTIDE SEQUENCE [LARGE SCALE GENOMIC DNA]</scope>
    <source>
        <tissue evidence="3">Muscle</tissue>
    </source>
</reference>
<dbReference type="AlphaFoldDB" id="A0A4Z2F2E3"/>
<feature type="compositionally biased region" description="Basic and acidic residues" evidence="1">
    <location>
        <begin position="129"/>
        <end position="138"/>
    </location>
</feature>
<evidence type="ECO:0000313" key="3">
    <source>
        <dbReference type="EMBL" id="TNN35093.1"/>
    </source>
</evidence>
<feature type="region of interest" description="Disordered" evidence="1">
    <location>
        <begin position="114"/>
        <end position="138"/>
    </location>
</feature>
<feature type="signal peptide" evidence="2">
    <location>
        <begin position="1"/>
        <end position="25"/>
    </location>
</feature>
<protein>
    <submittedName>
        <fullName evidence="3">Uncharacterized protein</fullName>
    </submittedName>
</protein>
<comment type="caution">
    <text evidence="3">The sequence shown here is derived from an EMBL/GenBank/DDBJ whole genome shotgun (WGS) entry which is preliminary data.</text>
</comment>
<proteinExistence type="predicted"/>
<organism evidence="3 4">
    <name type="scientific">Liparis tanakae</name>
    <name type="common">Tanaka's snailfish</name>
    <dbReference type="NCBI Taxonomy" id="230148"/>
    <lineage>
        <taxon>Eukaryota</taxon>
        <taxon>Metazoa</taxon>
        <taxon>Chordata</taxon>
        <taxon>Craniata</taxon>
        <taxon>Vertebrata</taxon>
        <taxon>Euteleostomi</taxon>
        <taxon>Actinopterygii</taxon>
        <taxon>Neopterygii</taxon>
        <taxon>Teleostei</taxon>
        <taxon>Neoteleostei</taxon>
        <taxon>Acanthomorphata</taxon>
        <taxon>Eupercaria</taxon>
        <taxon>Perciformes</taxon>
        <taxon>Cottioidei</taxon>
        <taxon>Cottales</taxon>
        <taxon>Liparidae</taxon>
        <taxon>Liparis</taxon>
    </lineage>
</organism>
<evidence type="ECO:0000256" key="1">
    <source>
        <dbReference type="SAM" id="MobiDB-lite"/>
    </source>
</evidence>
<feature type="compositionally biased region" description="Basic and acidic residues" evidence="1">
    <location>
        <begin position="171"/>
        <end position="184"/>
    </location>
</feature>
<feature type="compositionally biased region" description="Basic and acidic residues" evidence="1">
    <location>
        <begin position="204"/>
        <end position="220"/>
    </location>
</feature>
<keyword evidence="2" id="KW-0732">Signal</keyword>
<gene>
    <name evidence="3" type="ORF">EYF80_054743</name>
</gene>
<name>A0A4Z2F2E3_9TELE</name>
<keyword evidence="4" id="KW-1185">Reference proteome</keyword>
<accession>A0A4Z2F2E3</accession>
<dbReference type="Proteomes" id="UP000314294">
    <property type="component" value="Unassembled WGS sequence"/>
</dbReference>
<evidence type="ECO:0000256" key="2">
    <source>
        <dbReference type="SAM" id="SignalP"/>
    </source>
</evidence>
<sequence>MSLSPRPRALVFLLAFCGARCRCEAMRLLFLLFGLLPLFSSGGPQEEDAGCVDSQVALLVPPPVRPRPSRKAPPPPLRPSTLTNAFNNQTAACGPAAEALSGVLGVRRPQDTEAAPCLAGSPPCAGVPPRKDTRPRDQHESVSFYVYTRVVFVLPVYVTDPDSTGPTGLRRLPDEGRSSHRDEWQGSGCSRSPSPNAPLNCPRPRRDVRPRDRRRCHDTANRWPTTEAVKPVMQRVPPQRLSLRQKNGSLAL</sequence>
<dbReference type="EMBL" id="SRLO01001831">
    <property type="protein sequence ID" value="TNN35093.1"/>
    <property type="molecule type" value="Genomic_DNA"/>
</dbReference>
<evidence type="ECO:0000313" key="4">
    <source>
        <dbReference type="Proteomes" id="UP000314294"/>
    </source>
</evidence>